<protein>
    <submittedName>
        <fullName evidence="1">Uncharacterized protein</fullName>
    </submittedName>
</protein>
<reference evidence="1" key="1">
    <citation type="submission" date="2019-10" db="EMBL/GenBank/DDBJ databases">
        <title>Conservation and host-specific expression of non-tandemly repeated heterogenous ribosome RNA gene in arbuscular mycorrhizal fungi.</title>
        <authorList>
            <person name="Maeda T."/>
            <person name="Kobayashi Y."/>
            <person name="Nakagawa T."/>
            <person name="Ezawa T."/>
            <person name="Yamaguchi K."/>
            <person name="Bino T."/>
            <person name="Nishimoto Y."/>
            <person name="Shigenobu S."/>
            <person name="Kawaguchi M."/>
        </authorList>
    </citation>
    <scope>NUCLEOTIDE SEQUENCE</scope>
    <source>
        <strain evidence="1">HR1</strain>
    </source>
</reference>
<organism evidence="1 2">
    <name type="scientific">Rhizophagus clarus</name>
    <dbReference type="NCBI Taxonomy" id="94130"/>
    <lineage>
        <taxon>Eukaryota</taxon>
        <taxon>Fungi</taxon>
        <taxon>Fungi incertae sedis</taxon>
        <taxon>Mucoromycota</taxon>
        <taxon>Glomeromycotina</taxon>
        <taxon>Glomeromycetes</taxon>
        <taxon>Glomerales</taxon>
        <taxon>Glomeraceae</taxon>
        <taxon>Rhizophagus</taxon>
    </lineage>
</organism>
<gene>
    <name evidence="1" type="ORF">RCL2_002138700</name>
</gene>
<dbReference type="Proteomes" id="UP000615446">
    <property type="component" value="Unassembled WGS sequence"/>
</dbReference>
<name>A0A8H3QX41_9GLOM</name>
<sequence>MASSLSVDSNPQVQKDGKILKEINLVDEEKKIYIEMPQDCKDLEKNVKNALYKAMNYYWNVPNEYAMISALLRSIYKNYPDEEDDESDDQYNNSLLASIFMQNTKELDKIIRK</sequence>
<accession>A0A8H3QX41</accession>
<comment type="caution">
    <text evidence="1">The sequence shown here is derived from an EMBL/GenBank/DDBJ whole genome shotgun (WGS) entry which is preliminary data.</text>
</comment>
<evidence type="ECO:0000313" key="2">
    <source>
        <dbReference type="Proteomes" id="UP000615446"/>
    </source>
</evidence>
<dbReference type="AlphaFoldDB" id="A0A8H3QX41"/>
<proteinExistence type="predicted"/>
<evidence type="ECO:0000313" key="1">
    <source>
        <dbReference type="EMBL" id="GES94672.1"/>
    </source>
</evidence>
<dbReference type="EMBL" id="BLAL01000238">
    <property type="protein sequence ID" value="GES94672.1"/>
    <property type="molecule type" value="Genomic_DNA"/>
</dbReference>